<dbReference type="Proteomes" id="UP000594262">
    <property type="component" value="Unplaced"/>
</dbReference>
<accession>A0A7M5XJJ4</accession>
<reference evidence="7" key="1">
    <citation type="submission" date="2021-01" db="UniProtKB">
        <authorList>
            <consortium name="EnsemblMetazoa"/>
        </authorList>
    </citation>
    <scope>IDENTIFICATION</scope>
</reference>
<evidence type="ECO:0000256" key="4">
    <source>
        <dbReference type="ARBA" id="ARBA00023136"/>
    </source>
</evidence>
<evidence type="ECO:0000256" key="2">
    <source>
        <dbReference type="ARBA" id="ARBA00022692"/>
    </source>
</evidence>
<dbReference type="InterPro" id="IPR000276">
    <property type="entry name" value="GPCR_Rhodpsn"/>
</dbReference>
<dbReference type="GO" id="GO:0004930">
    <property type="term" value="F:G protein-coupled receptor activity"/>
    <property type="evidence" value="ECO:0007669"/>
    <property type="project" value="InterPro"/>
</dbReference>
<dbReference type="PROSITE" id="PS50262">
    <property type="entry name" value="G_PROTEIN_RECEP_F1_2"/>
    <property type="match status" value="1"/>
</dbReference>
<proteinExistence type="predicted"/>
<evidence type="ECO:0000256" key="5">
    <source>
        <dbReference type="SAM" id="Phobius"/>
    </source>
</evidence>
<feature type="transmembrane region" description="Helical" evidence="5">
    <location>
        <begin position="133"/>
        <end position="154"/>
    </location>
</feature>
<evidence type="ECO:0000313" key="8">
    <source>
        <dbReference type="Proteomes" id="UP000594262"/>
    </source>
</evidence>
<organism evidence="7 8">
    <name type="scientific">Clytia hemisphaerica</name>
    <dbReference type="NCBI Taxonomy" id="252671"/>
    <lineage>
        <taxon>Eukaryota</taxon>
        <taxon>Metazoa</taxon>
        <taxon>Cnidaria</taxon>
        <taxon>Hydrozoa</taxon>
        <taxon>Hydroidolina</taxon>
        <taxon>Leptothecata</taxon>
        <taxon>Obeliida</taxon>
        <taxon>Clytiidae</taxon>
        <taxon>Clytia</taxon>
    </lineage>
</organism>
<dbReference type="RefSeq" id="XP_066933431.1">
    <property type="nucleotide sequence ID" value="XM_067077330.1"/>
</dbReference>
<dbReference type="GeneID" id="136821103"/>
<evidence type="ECO:0000259" key="6">
    <source>
        <dbReference type="PROSITE" id="PS50262"/>
    </source>
</evidence>
<dbReference type="InterPro" id="IPR017452">
    <property type="entry name" value="GPCR_Rhodpsn_7TM"/>
</dbReference>
<feature type="transmembrane region" description="Helical" evidence="5">
    <location>
        <begin position="181"/>
        <end position="207"/>
    </location>
</feature>
<protein>
    <recommendedName>
        <fullName evidence="6">G-protein coupled receptors family 1 profile domain-containing protein</fullName>
    </recommendedName>
</protein>
<feature type="transmembrane region" description="Helical" evidence="5">
    <location>
        <begin position="51"/>
        <end position="70"/>
    </location>
</feature>
<dbReference type="EnsemblMetazoa" id="CLYHEMT024336.1">
    <property type="protein sequence ID" value="CLYHEMP024336.1"/>
    <property type="gene ID" value="CLYHEMG024336"/>
</dbReference>
<dbReference type="OrthoDB" id="10011262at2759"/>
<feature type="transmembrane region" description="Helical" evidence="5">
    <location>
        <begin position="228"/>
        <end position="252"/>
    </location>
</feature>
<dbReference type="AlphaFoldDB" id="A0A7M5XJJ4"/>
<keyword evidence="2 5" id="KW-0812">Transmembrane</keyword>
<comment type="subcellular location">
    <subcellularLocation>
        <location evidence="1">Membrane</location>
    </subcellularLocation>
</comment>
<sequence length="333" mass="38020">MLQTDVKWVLFCPIQLIICAIGIPCNIISAMVWSRLKKKGRSKNKSVCNNFILLSIVDIGVLIFSVISDAVPVMNKKLMTNAAKWFGKLYVYFIHPMHFYLLFTSIFLVTVLSIERLKFVIRPLSSLTFSKNWARALWMLVFAVSFVVNIPSFFEFEMVTINGTTIVRPLSYENNVAFRDIVFISHCIFGLALPWLVSLVCNILLVTKSFNRLKTVSKNSVNADTVHILKTTTALTFSSLLLLSIQCISRCFKMFTMYSEESWALVNKISDIGHLAIPCNSAVNFIMFCLPGSFFRKEMLTMFKRRKDQINVRFTSKSPVKKICSEEGNSMEK</sequence>
<name>A0A7M5XJJ4_9CNID</name>
<dbReference type="SUPFAM" id="SSF81321">
    <property type="entry name" value="Family A G protein-coupled receptor-like"/>
    <property type="match status" value="1"/>
</dbReference>
<feature type="transmembrane region" description="Helical" evidence="5">
    <location>
        <begin position="6"/>
        <end position="30"/>
    </location>
</feature>
<dbReference type="InterPro" id="IPR052954">
    <property type="entry name" value="GPCR-Ligand_Int"/>
</dbReference>
<dbReference type="Gene3D" id="1.20.1070.10">
    <property type="entry name" value="Rhodopsin 7-helix transmembrane proteins"/>
    <property type="match status" value="1"/>
</dbReference>
<evidence type="ECO:0000256" key="1">
    <source>
        <dbReference type="ARBA" id="ARBA00004370"/>
    </source>
</evidence>
<keyword evidence="4 5" id="KW-0472">Membrane</keyword>
<evidence type="ECO:0000313" key="7">
    <source>
        <dbReference type="EnsemblMetazoa" id="CLYHEMP024336.1"/>
    </source>
</evidence>
<dbReference type="PANTHER" id="PTHR46641:SF2">
    <property type="entry name" value="FMRFAMIDE RECEPTOR"/>
    <property type="match status" value="1"/>
</dbReference>
<dbReference type="Pfam" id="PF00001">
    <property type="entry name" value="7tm_1"/>
    <property type="match status" value="1"/>
</dbReference>
<feature type="transmembrane region" description="Helical" evidence="5">
    <location>
        <begin position="90"/>
        <end position="112"/>
    </location>
</feature>
<keyword evidence="3 5" id="KW-1133">Transmembrane helix</keyword>
<feature type="transmembrane region" description="Helical" evidence="5">
    <location>
        <begin position="272"/>
        <end position="295"/>
    </location>
</feature>
<keyword evidence="8" id="KW-1185">Reference proteome</keyword>
<evidence type="ECO:0000256" key="3">
    <source>
        <dbReference type="ARBA" id="ARBA00022989"/>
    </source>
</evidence>
<dbReference type="GO" id="GO:0016020">
    <property type="term" value="C:membrane"/>
    <property type="evidence" value="ECO:0007669"/>
    <property type="project" value="UniProtKB-SubCell"/>
</dbReference>
<feature type="domain" description="G-protein coupled receptors family 1 profile" evidence="6">
    <location>
        <begin position="25"/>
        <end position="288"/>
    </location>
</feature>
<dbReference type="PANTHER" id="PTHR46641">
    <property type="entry name" value="FMRFAMIDE RECEPTOR-RELATED"/>
    <property type="match status" value="1"/>
</dbReference>